<keyword evidence="4" id="KW-1133">Transmembrane helix</keyword>
<dbReference type="GO" id="GO:0005886">
    <property type="term" value="C:plasma membrane"/>
    <property type="evidence" value="ECO:0007669"/>
    <property type="project" value="TreeGrafter"/>
</dbReference>
<evidence type="ECO:0000313" key="8">
    <source>
        <dbReference type="Proteomes" id="UP000295221"/>
    </source>
</evidence>
<keyword evidence="3" id="KW-0807">Transducer</keyword>
<dbReference type="PROSITE" id="PS50111">
    <property type="entry name" value="CHEMOTAXIS_TRANSDUC_2"/>
    <property type="match status" value="1"/>
</dbReference>
<comment type="similarity">
    <text evidence="2">Belongs to the methyl-accepting chemotaxis (MCP) protein family.</text>
</comment>
<accession>A0A4V2RVX8</accession>
<evidence type="ECO:0000256" key="4">
    <source>
        <dbReference type="SAM" id="Phobius"/>
    </source>
</evidence>
<dbReference type="EMBL" id="SLWK01000014">
    <property type="protein sequence ID" value="TCO06064.1"/>
    <property type="molecule type" value="Genomic_DNA"/>
</dbReference>
<dbReference type="GO" id="GO:0006935">
    <property type="term" value="P:chemotaxis"/>
    <property type="evidence" value="ECO:0007669"/>
    <property type="project" value="UniProtKB-KW"/>
</dbReference>
<dbReference type="InterPro" id="IPR003660">
    <property type="entry name" value="HAMP_dom"/>
</dbReference>
<evidence type="ECO:0000256" key="1">
    <source>
        <dbReference type="ARBA" id="ARBA00022500"/>
    </source>
</evidence>
<dbReference type="PANTHER" id="PTHR43531">
    <property type="entry name" value="PROTEIN ICFG"/>
    <property type="match status" value="1"/>
</dbReference>
<evidence type="ECO:0000259" key="6">
    <source>
        <dbReference type="PROSITE" id="PS50885"/>
    </source>
</evidence>
<dbReference type="InterPro" id="IPR051310">
    <property type="entry name" value="MCP_chemotaxis"/>
</dbReference>
<keyword evidence="1" id="KW-0145">Chemotaxis</keyword>
<comment type="caution">
    <text evidence="7">The sequence shown here is derived from an EMBL/GenBank/DDBJ whole genome shotgun (WGS) entry which is preliminary data.</text>
</comment>
<dbReference type="PANTHER" id="PTHR43531:SF11">
    <property type="entry name" value="METHYL-ACCEPTING CHEMOTAXIS PROTEIN 3"/>
    <property type="match status" value="1"/>
</dbReference>
<dbReference type="InterPro" id="IPR004089">
    <property type="entry name" value="MCPsignal_dom"/>
</dbReference>
<evidence type="ECO:0000256" key="2">
    <source>
        <dbReference type="ARBA" id="ARBA00029447"/>
    </source>
</evidence>
<feature type="transmembrane region" description="Helical" evidence="4">
    <location>
        <begin position="61"/>
        <end position="78"/>
    </location>
</feature>
<evidence type="ECO:0000313" key="7">
    <source>
        <dbReference type="EMBL" id="TCO06064.1"/>
    </source>
</evidence>
<name>A0A4V2RVX8_9BACT</name>
<dbReference type="CDD" id="cd06225">
    <property type="entry name" value="HAMP"/>
    <property type="match status" value="1"/>
</dbReference>
<dbReference type="SUPFAM" id="SSF58104">
    <property type="entry name" value="Methyl-accepting chemotaxis protein (MCP) signaling domain"/>
    <property type="match status" value="1"/>
</dbReference>
<organism evidence="7 8">
    <name type="scientific">Natronoflexus pectinivorans</name>
    <dbReference type="NCBI Taxonomy" id="682526"/>
    <lineage>
        <taxon>Bacteria</taxon>
        <taxon>Pseudomonadati</taxon>
        <taxon>Bacteroidota</taxon>
        <taxon>Bacteroidia</taxon>
        <taxon>Marinilabiliales</taxon>
        <taxon>Marinilabiliaceae</taxon>
        <taxon>Natronoflexus</taxon>
    </lineage>
</organism>
<dbReference type="SMART" id="SM00283">
    <property type="entry name" value="MA"/>
    <property type="match status" value="1"/>
</dbReference>
<dbReference type="OrthoDB" id="9760371at2"/>
<feature type="domain" description="HAMP" evidence="6">
    <location>
        <begin position="80"/>
        <end position="133"/>
    </location>
</feature>
<dbReference type="Pfam" id="PF00015">
    <property type="entry name" value="MCPsignal"/>
    <property type="match status" value="1"/>
</dbReference>
<dbReference type="Pfam" id="PF00672">
    <property type="entry name" value="HAMP"/>
    <property type="match status" value="1"/>
</dbReference>
<evidence type="ECO:0000259" key="5">
    <source>
        <dbReference type="PROSITE" id="PS50111"/>
    </source>
</evidence>
<dbReference type="GO" id="GO:0004888">
    <property type="term" value="F:transmembrane signaling receptor activity"/>
    <property type="evidence" value="ECO:0007669"/>
    <property type="project" value="InterPro"/>
</dbReference>
<keyword evidence="4" id="KW-0472">Membrane</keyword>
<dbReference type="InterPro" id="IPR004090">
    <property type="entry name" value="Chemotax_Me-accpt_rcpt"/>
</dbReference>
<dbReference type="GO" id="GO:0007165">
    <property type="term" value="P:signal transduction"/>
    <property type="evidence" value="ECO:0007669"/>
    <property type="project" value="UniProtKB-KW"/>
</dbReference>
<dbReference type="PROSITE" id="PS50885">
    <property type="entry name" value="HAMP"/>
    <property type="match status" value="1"/>
</dbReference>
<feature type="domain" description="Methyl-accepting transducer" evidence="5">
    <location>
        <begin position="138"/>
        <end position="353"/>
    </location>
</feature>
<keyword evidence="8" id="KW-1185">Reference proteome</keyword>
<feature type="transmembrane region" description="Helical" evidence="4">
    <location>
        <begin position="6"/>
        <end position="26"/>
    </location>
</feature>
<protein>
    <submittedName>
        <fullName evidence="7">Methyl-accepting chemotaxis protein</fullName>
    </submittedName>
</protein>
<sequence>MNEFLKEGLTSIAVIPVAWFLLRWLFGKSIMFSMGFKLVVFIIYVGYVSSVKYMLSDTMEMFVTPVNVIIGFLLFADINKTIRKPLDKAIGQIVSLTSGDLDVKVEKTDRKDELGEMNNSIAVLVDKLKEIVLKIDGYSTSLLAASHQLSSSSEQLSQAANEQASSVEEVSSTMEEISSNIDQNSYNAKNTEKVSSDASRLISEVAERAKKAMDASADIADRITIINDIAFQTNILALNAAVEAARAGENGRGFAVVATEVRKLAERSKLAATQIVEKSNISLELAQGAGGLMGEAIPKIFETTQMVQEISAASVEQSSGVAQVNEVMAQFNDISQQNAASSEELSSSAEELANQAAHLKEVIAYFRSSEMETLSCEL</sequence>
<gene>
    <name evidence="7" type="ORF">EV194_11446</name>
</gene>
<dbReference type="PRINTS" id="PR00260">
    <property type="entry name" value="CHEMTRNSDUCR"/>
</dbReference>
<dbReference type="RefSeq" id="WP_132434851.1">
    <property type="nucleotide sequence ID" value="NZ_SLWK01000014.1"/>
</dbReference>
<reference evidence="7 8" key="1">
    <citation type="submission" date="2019-03" db="EMBL/GenBank/DDBJ databases">
        <title>Genomic Encyclopedia of Type Strains, Phase IV (KMG-IV): sequencing the most valuable type-strain genomes for metagenomic binning, comparative biology and taxonomic classification.</title>
        <authorList>
            <person name="Goeker M."/>
        </authorList>
    </citation>
    <scope>NUCLEOTIDE SEQUENCE [LARGE SCALE GENOMIC DNA]</scope>
    <source>
        <strain evidence="7 8">DSM 24179</strain>
    </source>
</reference>
<dbReference type="Gene3D" id="1.10.287.950">
    <property type="entry name" value="Methyl-accepting chemotaxis protein"/>
    <property type="match status" value="1"/>
</dbReference>
<evidence type="ECO:0000256" key="3">
    <source>
        <dbReference type="PROSITE-ProRule" id="PRU00284"/>
    </source>
</evidence>
<dbReference type="AlphaFoldDB" id="A0A4V2RVX8"/>
<proteinExistence type="inferred from homology"/>
<dbReference type="SMART" id="SM00304">
    <property type="entry name" value="HAMP"/>
    <property type="match status" value="1"/>
</dbReference>
<keyword evidence="4" id="KW-0812">Transmembrane</keyword>
<dbReference type="Proteomes" id="UP000295221">
    <property type="component" value="Unassembled WGS sequence"/>
</dbReference>